<keyword evidence="3" id="KW-1185">Reference proteome</keyword>
<name>A0A1B0C3X1_9MUSC</name>
<sequence length="70" mass="8211">MYSDIMEFARNYFNNHDKSSGGTFITTLTCCMYACMNLKTWIYHMINMGRDGHRRRGRFSALIRAAQYTA</sequence>
<reference evidence="2" key="2">
    <citation type="submission" date="2020-05" db="UniProtKB">
        <authorList>
            <consortium name="EnsemblMetazoa"/>
        </authorList>
    </citation>
    <scope>IDENTIFICATION</scope>
    <source>
        <strain evidence="2">IAEA</strain>
    </source>
</reference>
<dbReference type="EMBL" id="JXJN01025136">
    <property type="status" value="NOT_ANNOTATED_CDS"/>
    <property type="molecule type" value="Genomic_DNA"/>
</dbReference>
<keyword evidence="1" id="KW-0812">Transmembrane</keyword>
<dbReference type="EMBL" id="JXJN01025135">
    <property type="status" value="NOT_ANNOTATED_CDS"/>
    <property type="molecule type" value="Genomic_DNA"/>
</dbReference>
<reference evidence="3" key="1">
    <citation type="submission" date="2015-01" db="EMBL/GenBank/DDBJ databases">
        <authorList>
            <person name="Aksoy S."/>
            <person name="Warren W."/>
            <person name="Wilson R.K."/>
        </authorList>
    </citation>
    <scope>NUCLEOTIDE SEQUENCE [LARGE SCALE GENOMIC DNA]</scope>
    <source>
        <strain evidence="3">IAEA</strain>
    </source>
</reference>
<keyword evidence="1" id="KW-1133">Transmembrane helix</keyword>
<evidence type="ECO:0000256" key="1">
    <source>
        <dbReference type="SAM" id="Phobius"/>
    </source>
</evidence>
<dbReference type="AlphaFoldDB" id="A0A1B0C3X1"/>
<protein>
    <submittedName>
        <fullName evidence="2">Uncharacterized protein</fullName>
    </submittedName>
</protein>
<dbReference type="Proteomes" id="UP000092460">
    <property type="component" value="Unassembled WGS sequence"/>
</dbReference>
<proteinExistence type="predicted"/>
<evidence type="ECO:0000313" key="2">
    <source>
        <dbReference type="EnsemblMetazoa" id="GPPI048423-PA"/>
    </source>
</evidence>
<accession>A0A1B0C3X1</accession>
<evidence type="ECO:0000313" key="3">
    <source>
        <dbReference type="Proteomes" id="UP000092460"/>
    </source>
</evidence>
<organism evidence="2 3">
    <name type="scientific">Glossina palpalis gambiensis</name>
    <dbReference type="NCBI Taxonomy" id="67801"/>
    <lineage>
        <taxon>Eukaryota</taxon>
        <taxon>Metazoa</taxon>
        <taxon>Ecdysozoa</taxon>
        <taxon>Arthropoda</taxon>
        <taxon>Hexapoda</taxon>
        <taxon>Insecta</taxon>
        <taxon>Pterygota</taxon>
        <taxon>Neoptera</taxon>
        <taxon>Endopterygota</taxon>
        <taxon>Diptera</taxon>
        <taxon>Brachycera</taxon>
        <taxon>Muscomorpha</taxon>
        <taxon>Hippoboscoidea</taxon>
        <taxon>Glossinidae</taxon>
        <taxon>Glossina</taxon>
    </lineage>
</organism>
<keyword evidence="1" id="KW-0472">Membrane</keyword>
<feature type="transmembrane region" description="Helical" evidence="1">
    <location>
        <begin position="20"/>
        <end position="46"/>
    </location>
</feature>
<dbReference type="EnsemblMetazoa" id="GPPI048423-RA">
    <property type="protein sequence ID" value="GPPI048423-PA"/>
    <property type="gene ID" value="GPPI048423"/>
</dbReference>
<dbReference type="VEuPathDB" id="VectorBase:GPPI048423"/>